<evidence type="ECO:0008006" key="3">
    <source>
        <dbReference type="Google" id="ProtNLM"/>
    </source>
</evidence>
<sequence length="617" mass="69058">MTDQTMSIVKSDARTLGECYILRQRNATQSFCQLPPEIRGYILQILAAIDPHNTPKCPDRGFVCLDDHLEYLKYIKKEPPTLGWIQATHVCSAWRDAAIACKYIWKDVPSMLSSCCAQAFAQRAGTMSVRYVRTKPLDAPEVNNIITHLHHIAELDLDLTANFTLWRAAKDDDLDGASRAVLEPERPLPHLVHLAPVLRRLALRSERLISDHGSAMLAGLFAGGAPDLRDVVLHILPVPWGPVARTFHNLVSLDIALPLFLIADWRTEEQHVPTRTQVLAILAACASTLEVVKIDLNRCSFEESTEPSPSASTVDSEERILLPRITVFSLHMHAANFSEIFERIEVPPSAAISGTLFGDHIASFRDARPLVDALKRHAAWRLTAGAPFVRLDVEDEVHFGHTVCDVVLSLLPEFKSTPHSIPPCTFRIVFRTHSTEVYTLEERWLAMFFHTIPLGTITDLRIDATYRFSSKWDPDTWFCDGMPRVRRLQMSTIDSGFGFPQRYLRDYEVETMGCLLLGDWISPTPTAVPFPHLETLAIDTAKICFWDDAGWYDAGIKCQAEMLAQLVQKRRSAGGPLKKVVLVEAKQYAGMGARDAVLVAALKEIGLEDLQVTISVQ</sequence>
<evidence type="ECO:0000313" key="2">
    <source>
        <dbReference type="Proteomes" id="UP000298327"/>
    </source>
</evidence>
<keyword evidence="2" id="KW-1185">Reference proteome</keyword>
<accession>A0A4Y9YK79</accession>
<dbReference type="EMBL" id="SEOQ01000439">
    <property type="protein sequence ID" value="TFY62934.1"/>
    <property type="molecule type" value="Genomic_DNA"/>
</dbReference>
<evidence type="ECO:0000313" key="1">
    <source>
        <dbReference type="EMBL" id="TFY62934.1"/>
    </source>
</evidence>
<dbReference type="AlphaFoldDB" id="A0A4Y9YK79"/>
<gene>
    <name evidence="1" type="ORF">EVG20_g6521</name>
</gene>
<name>A0A4Y9YK79_9AGAM</name>
<dbReference type="Proteomes" id="UP000298327">
    <property type="component" value="Unassembled WGS sequence"/>
</dbReference>
<dbReference type="OrthoDB" id="3221235at2759"/>
<organism evidence="1 2">
    <name type="scientific">Dentipellis fragilis</name>
    <dbReference type="NCBI Taxonomy" id="205917"/>
    <lineage>
        <taxon>Eukaryota</taxon>
        <taxon>Fungi</taxon>
        <taxon>Dikarya</taxon>
        <taxon>Basidiomycota</taxon>
        <taxon>Agaricomycotina</taxon>
        <taxon>Agaricomycetes</taxon>
        <taxon>Russulales</taxon>
        <taxon>Hericiaceae</taxon>
        <taxon>Dentipellis</taxon>
    </lineage>
</organism>
<proteinExistence type="predicted"/>
<comment type="caution">
    <text evidence="1">The sequence shown here is derived from an EMBL/GenBank/DDBJ whole genome shotgun (WGS) entry which is preliminary data.</text>
</comment>
<reference evidence="1 2" key="1">
    <citation type="submission" date="2019-02" db="EMBL/GenBank/DDBJ databases">
        <title>Genome sequencing of the rare red list fungi Dentipellis fragilis.</title>
        <authorList>
            <person name="Buettner E."/>
            <person name="Kellner H."/>
        </authorList>
    </citation>
    <scope>NUCLEOTIDE SEQUENCE [LARGE SCALE GENOMIC DNA]</scope>
    <source>
        <strain evidence="1 2">DSM 105465</strain>
    </source>
</reference>
<protein>
    <recommendedName>
        <fullName evidence="3">F-box domain-containing protein</fullName>
    </recommendedName>
</protein>